<dbReference type="AlphaFoldDB" id="A0A4R3Z266"/>
<dbReference type="InterPro" id="IPR013324">
    <property type="entry name" value="RNA_pol_sigma_r3/r4-like"/>
</dbReference>
<dbReference type="OrthoDB" id="9797134at2"/>
<dbReference type="GO" id="GO:0016987">
    <property type="term" value="F:sigma factor activity"/>
    <property type="evidence" value="ECO:0007669"/>
    <property type="project" value="UniProtKB-KW"/>
</dbReference>
<name>A0A4R3Z266_9GAMM</name>
<feature type="domain" description="RNA polymerase sigma factor 70 region 4 type 2" evidence="6">
    <location>
        <begin position="108"/>
        <end position="160"/>
    </location>
</feature>
<dbReference type="InterPro" id="IPR014284">
    <property type="entry name" value="RNA_pol_sigma-70_dom"/>
</dbReference>
<feature type="domain" description="RNA polymerase sigma-70 region 2" evidence="5">
    <location>
        <begin position="11"/>
        <end position="75"/>
    </location>
</feature>
<evidence type="ECO:0000256" key="3">
    <source>
        <dbReference type="ARBA" id="ARBA00023082"/>
    </source>
</evidence>
<keyword evidence="4" id="KW-0804">Transcription</keyword>
<dbReference type="SUPFAM" id="SSF88946">
    <property type="entry name" value="Sigma2 domain of RNA polymerase sigma factors"/>
    <property type="match status" value="1"/>
</dbReference>
<dbReference type="InterPro" id="IPR039425">
    <property type="entry name" value="RNA_pol_sigma-70-like"/>
</dbReference>
<evidence type="ECO:0000259" key="6">
    <source>
        <dbReference type="Pfam" id="PF08281"/>
    </source>
</evidence>
<dbReference type="SUPFAM" id="SSF88659">
    <property type="entry name" value="Sigma3 and sigma4 domains of RNA polymerase sigma factors"/>
    <property type="match status" value="1"/>
</dbReference>
<evidence type="ECO:0000256" key="4">
    <source>
        <dbReference type="ARBA" id="ARBA00023163"/>
    </source>
</evidence>
<evidence type="ECO:0000256" key="1">
    <source>
        <dbReference type="ARBA" id="ARBA00010641"/>
    </source>
</evidence>
<comment type="similarity">
    <text evidence="1">Belongs to the sigma-70 factor family. ECF subfamily.</text>
</comment>
<dbReference type="GO" id="GO:0003677">
    <property type="term" value="F:DNA binding"/>
    <property type="evidence" value="ECO:0007669"/>
    <property type="project" value="InterPro"/>
</dbReference>
<dbReference type="GO" id="GO:0006352">
    <property type="term" value="P:DNA-templated transcription initiation"/>
    <property type="evidence" value="ECO:0007669"/>
    <property type="project" value="InterPro"/>
</dbReference>
<protein>
    <submittedName>
        <fullName evidence="7">RNA polymerase sigma-70 factor (ECF subfamily)</fullName>
    </submittedName>
</protein>
<sequence length="168" mass="19320">MGTTDKKLKTYLAHRAEFINYASAIVGDRAQGEDVVQEAYIRLNATPSDRQIDQPVGYFRRIIRNLAIDWCRRATTERQRLDSDADLTLVAGDHPSQEELISHQYELRIMIEAMAELPDRTRQVLHMHRVDGCTLKSIAEQFDISVTQAHSLVFDGLNHCRRRLAERS</sequence>
<dbReference type="InterPro" id="IPR007627">
    <property type="entry name" value="RNA_pol_sigma70_r2"/>
</dbReference>
<evidence type="ECO:0000313" key="7">
    <source>
        <dbReference type="EMBL" id="TCV98348.1"/>
    </source>
</evidence>
<dbReference type="Pfam" id="PF04542">
    <property type="entry name" value="Sigma70_r2"/>
    <property type="match status" value="1"/>
</dbReference>
<gene>
    <name evidence="7" type="ORF">EDC52_103440</name>
</gene>
<organism evidence="7 8">
    <name type="scientific">Biostraticola tofi</name>
    <dbReference type="NCBI Taxonomy" id="466109"/>
    <lineage>
        <taxon>Bacteria</taxon>
        <taxon>Pseudomonadati</taxon>
        <taxon>Pseudomonadota</taxon>
        <taxon>Gammaproteobacteria</taxon>
        <taxon>Enterobacterales</taxon>
        <taxon>Bruguierivoracaceae</taxon>
        <taxon>Biostraticola</taxon>
    </lineage>
</organism>
<dbReference type="PANTHER" id="PTHR43133">
    <property type="entry name" value="RNA POLYMERASE ECF-TYPE SIGMA FACTO"/>
    <property type="match status" value="1"/>
</dbReference>
<comment type="caution">
    <text evidence="7">The sequence shown here is derived from an EMBL/GenBank/DDBJ whole genome shotgun (WGS) entry which is preliminary data.</text>
</comment>
<dbReference type="Gene3D" id="1.10.1740.10">
    <property type="match status" value="1"/>
</dbReference>
<accession>A0A4R3Z266</accession>
<keyword evidence="3" id="KW-0731">Sigma factor</keyword>
<keyword evidence="8" id="KW-1185">Reference proteome</keyword>
<dbReference type="InterPro" id="IPR036388">
    <property type="entry name" value="WH-like_DNA-bd_sf"/>
</dbReference>
<keyword evidence="2" id="KW-0805">Transcription regulation</keyword>
<dbReference type="InterPro" id="IPR013249">
    <property type="entry name" value="RNA_pol_sigma70_r4_t2"/>
</dbReference>
<evidence type="ECO:0000256" key="2">
    <source>
        <dbReference type="ARBA" id="ARBA00023015"/>
    </source>
</evidence>
<reference evidence="7 8" key="1">
    <citation type="submission" date="2019-03" db="EMBL/GenBank/DDBJ databases">
        <title>Genomic Encyclopedia of Type Strains, Phase IV (KMG-IV): sequencing the most valuable type-strain genomes for metagenomic binning, comparative biology and taxonomic classification.</title>
        <authorList>
            <person name="Goeker M."/>
        </authorList>
    </citation>
    <scope>NUCLEOTIDE SEQUENCE [LARGE SCALE GENOMIC DNA]</scope>
    <source>
        <strain evidence="7 8">DSM 19580</strain>
    </source>
</reference>
<dbReference type="Gene3D" id="1.10.10.10">
    <property type="entry name" value="Winged helix-like DNA-binding domain superfamily/Winged helix DNA-binding domain"/>
    <property type="match status" value="1"/>
</dbReference>
<dbReference type="NCBIfam" id="TIGR02937">
    <property type="entry name" value="sigma70-ECF"/>
    <property type="match status" value="1"/>
</dbReference>
<evidence type="ECO:0000259" key="5">
    <source>
        <dbReference type="Pfam" id="PF04542"/>
    </source>
</evidence>
<dbReference type="RefSeq" id="WP_131865089.1">
    <property type="nucleotide sequence ID" value="NZ_SMCR01000003.1"/>
</dbReference>
<dbReference type="Pfam" id="PF08281">
    <property type="entry name" value="Sigma70_r4_2"/>
    <property type="match status" value="1"/>
</dbReference>
<dbReference type="EMBL" id="SMCR01000003">
    <property type="protein sequence ID" value="TCV98348.1"/>
    <property type="molecule type" value="Genomic_DNA"/>
</dbReference>
<dbReference type="Proteomes" id="UP000295719">
    <property type="component" value="Unassembled WGS sequence"/>
</dbReference>
<dbReference type="InterPro" id="IPR013325">
    <property type="entry name" value="RNA_pol_sigma_r2"/>
</dbReference>
<dbReference type="PANTHER" id="PTHR43133:SF63">
    <property type="entry name" value="RNA POLYMERASE SIGMA FACTOR FECI-RELATED"/>
    <property type="match status" value="1"/>
</dbReference>
<evidence type="ECO:0000313" key="8">
    <source>
        <dbReference type="Proteomes" id="UP000295719"/>
    </source>
</evidence>
<proteinExistence type="inferred from homology"/>